<gene>
    <name evidence="1" type="ORF">ISN45_Aa06g023250</name>
</gene>
<reference evidence="1 2" key="1">
    <citation type="submission" date="2020-12" db="EMBL/GenBank/DDBJ databases">
        <title>Concerted genomic and epigenomic changes stabilize Arabidopsis allopolyploids.</title>
        <authorList>
            <person name="Chen Z."/>
        </authorList>
    </citation>
    <scope>NUCLEOTIDE SEQUENCE [LARGE SCALE GENOMIC DNA]</scope>
    <source>
        <strain evidence="1">Allo738</strain>
        <tissue evidence="1">Leaf</tissue>
    </source>
</reference>
<sequence length="131" mass="15340">MPSILESHIVFSSIVNRKTFRELKVMGHIDLFFTQNVVQCLPNLKVLSLRCNEINRDALLEILDKLESLEVLNISHSYLVVTQQHPEKKIIVRELDQAILEKTSKLKRFVTCMEHKTCVICQRTYKDERIC</sequence>
<accession>A0A8T1YZ91</accession>
<dbReference type="EMBL" id="JAEFBK010000011">
    <property type="protein sequence ID" value="KAG7551674.1"/>
    <property type="molecule type" value="Genomic_DNA"/>
</dbReference>
<proteinExistence type="predicted"/>
<evidence type="ECO:0000313" key="1">
    <source>
        <dbReference type="EMBL" id="KAG7551674.1"/>
    </source>
</evidence>
<comment type="caution">
    <text evidence="1">The sequence shown here is derived from an EMBL/GenBank/DDBJ whole genome shotgun (WGS) entry which is preliminary data.</text>
</comment>
<organism evidence="1 2">
    <name type="scientific">Arabidopsis thaliana x Arabidopsis arenosa</name>
    <dbReference type="NCBI Taxonomy" id="1240361"/>
    <lineage>
        <taxon>Eukaryota</taxon>
        <taxon>Viridiplantae</taxon>
        <taxon>Streptophyta</taxon>
        <taxon>Embryophyta</taxon>
        <taxon>Tracheophyta</taxon>
        <taxon>Spermatophyta</taxon>
        <taxon>Magnoliopsida</taxon>
        <taxon>eudicotyledons</taxon>
        <taxon>Gunneridae</taxon>
        <taxon>Pentapetalae</taxon>
        <taxon>rosids</taxon>
        <taxon>malvids</taxon>
        <taxon>Brassicales</taxon>
        <taxon>Brassicaceae</taxon>
        <taxon>Camelineae</taxon>
        <taxon>Arabidopsis</taxon>
    </lineage>
</organism>
<keyword evidence="2" id="KW-1185">Reference proteome</keyword>
<evidence type="ECO:0000313" key="2">
    <source>
        <dbReference type="Proteomes" id="UP000694240"/>
    </source>
</evidence>
<dbReference type="Proteomes" id="UP000694240">
    <property type="component" value="Chromosome 11"/>
</dbReference>
<protein>
    <submittedName>
        <fullName evidence="1">Uncharacterized protein</fullName>
    </submittedName>
</protein>
<dbReference type="AlphaFoldDB" id="A0A8T1YZ91"/>
<name>A0A8T1YZ91_9BRAS</name>